<evidence type="ECO:0000256" key="6">
    <source>
        <dbReference type="SAM" id="Phobius"/>
    </source>
</evidence>
<dbReference type="PANTHER" id="PTHR12223:SF45">
    <property type="entry name" value="RE50040P"/>
    <property type="match status" value="1"/>
</dbReference>
<feature type="chain" id="PRO_5005330164" evidence="7">
    <location>
        <begin position="21"/>
        <end position="338"/>
    </location>
</feature>
<protein>
    <submittedName>
        <fullName evidence="10">L-type lectin-like domain-containing protein</fullName>
    </submittedName>
</protein>
<evidence type="ECO:0000259" key="8">
    <source>
        <dbReference type="PROSITE" id="PS51328"/>
    </source>
</evidence>
<organism evidence="9 10">
    <name type="scientific">Strongyloides venezuelensis</name>
    <name type="common">Threadworm</name>
    <dbReference type="NCBI Taxonomy" id="75913"/>
    <lineage>
        <taxon>Eukaryota</taxon>
        <taxon>Metazoa</taxon>
        <taxon>Ecdysozoa</taxon>
        <taxon>Nematoda</taxon>
        <taxon>Chromadorea</taxon>
        <taxon>Rhabditida</taxon>
        <taxon>Tylenchina</taxon>
        <taxon>Panagrolaimomorpha</taxon>
        <taxon>Strongyloidoidea</taxon>
        <taxon>Strongyloididae</taxon>
        <taxon>Strongyloides</taxon>
    </lineage>
</organism>
<dbReference type="InterPro" id="IPR013320">
    <property type="entry name" value="ConA-like_dom_sf"/>
</dbReference>
<keyword evidence="4 6" id="KW-1133">Transmembrane helix</keyword>
<feature type="transmembrane region" description="Helical" evidence="6">
    <location>
        <begin position="304"/>
        <end position="323"/>
    </location>
</feature>
<accession>A0A0K0FW06</accession>
<keyword evidence="5 6" id="KW-0472">Membrane</keyword>
<dbReference type="PROSITE" id="PS51328">
    <property type="entry name" value="L_LECTIN_LIKE"/>
    <property type="match status" value="1"/>
</dbReference>
<evidence type="ECO:0000313" key="9">
    <source>
        <dbReference type="Proteomes" id="UP000035680"/>
    </source>
</evidence>
<dbReference type="Pfam" id="PF03388">
    <property type="entry name" value="Lectin_leg-like"/>
    <property type="match status" value="1"/>
</dbReference>
<dbReference type="GO" id="GO:0000139">
    <property type="term" value="C:Golgi membrane"/>
    <property type="evidence" value="ECO:0007669"/>
    <property type="project" value="TreeGrafter"/>
</dbReference>
<reference evidence="9" key="1">
    <citation type="submission" date="2014-07" db="EMBL/GenBank/DDBJ databases">
        <authorList>
            <person name="Martin A.A"/>
            <person name="De Silva N."/>
        </authorList>
    </citation>
    <scope>NUCLEOTIDE SEQUENCE</scope>
</reference>
<dbReference type="Proteomes" id="UP000035680">
    <property type="component" value="Unassembled WGS sequence"/>
</dbReference>
<evidence type="ECO:0000256" key="5">
    <source>
        <dbReference type="ARBA" id="ARBA00023136"/>
    </source>
</evidence>
<dbReference type="SUPFAM" id="SSF49899">
    <property type="entry name" value="Concanavalin A-like lectins/glucanases"/>
    <property type="match status" value="1"/>
</dbReference>
<keyword evidence="3 7" id="KW-0732">Signal</keyword>
<evidence type="ECO:0000256" key="7">
    <source>
        <dbReference type="SAM" id="SignalP"/>
    </source>
</evidence>
<dbReference type="InterPro" id="IPR005052">
    <property type="entry name" value="Lectin_leg"/>
</dbReference>
<dbReference type="WBParaSite" id="SVE_1652400.1">
    <property type="protein sequence ID" value="SVE_1652400.1"/>
    <property type="gene ID" value="SVE_1652400"/>
</dbReference>
<feature type="signal peptide" evidence="7">
    <location>
        <begin position="1"/>
        <end position="20"/>
    </location>
</feature>
<dbReference type="GO" id="GO:0030134">
    <property type="term" value="C:COPII-coated ER to Golgi transport vesicle"/>
    <property type="evidence" value="ECO:0007669"/>
    <property type="project" value="TreeGrafter"/>
</dbReference>
<keyword evidence="2 6" id="KW-0812">Transmembrane</keyword>
<dbReference type="InterPro" id="IPR051136">
    <property type="entry name" value="Intracellular_Lectin-GPT"/>
</dbReference>
<sequence>MRNLLIFSLIKCYLFHLIKCNGFGDEIVDTSIHEYRGYYRREHSLIKPYHSSSFHVPYWELMGDTEVNNGEIRLTRNEQGKSGVIYNKSPVLSRDWEITLSFSVTGTKGKLHGDGMAIWYVKEINRGSAFGLISKFKGLGIFLDTYHNGNKGSDYQFPLIYGMVNDGTKEYNIDNDGSSTRLGYKSCSAYFRNKKKGSTNLLLRYFNNTISIYTDIDGEGKWKKCFNIDNVLLPIGYHFAISGHTGDLHDTHDILSFRMYELDFVRPDKGNEISSYDIIPQYLDEKENEIKSIREDNFSSGLKIFILFFIMILVMCFAIYYGLEYYKNRIEKSHKRFY</sequence>
<dbReference type="GO" id="GO:0006888">
    <property type="term" value="P:endoplasmic reticulum to Golgi vesicle-mediated transport"/>
    <property type="evidence" value="ECO:0007669"/>
    <property type="project" value="TreeGrafter"/>
</dbReference>
<reference evidence="10" key="2">
    <citation type="submission" date="2015-08" db="UniProtKB">
        <authorList>
            <consortium name="WormBaseParasite"/>
        </authorList>
    </citation>
    <scope>IDENTIFICATION</scope>
</reference>
<dbReference type="GO" id="GO:0005789">
    <property type="term" value="C:endoplasmic reticulum membrane"/>
    <property type="evidence" value="ECO:0007669"/>
    <property type="project" value="TreeGrafter"/>
</dbReference>
<dbReference type="STRING" id="75913.A0A0K0FW06"/>
<dbReference type="GO" id="GO:0005537">
    <property type="term" value="F:D-mannose binding"/>
    <property type="evidence" value="ECO:0007669"/>
    <property type="project" value="TreeGrafter"/>
</dbReference>
<dbReference type="GO" id="GO:0005793">
    <property type="term" value="C:endoplasmic reticulum-Golgi intermediate compartment"/>
    <property type="evidence" value="ECO:0007669"/>
    <property type="project" value="TreeGrafter"/>
</dbReference>
<keyword evidence="9" id="KW-1185">Reference proteome</keyword>
<evidence type="ECO:0000256" key="3">
    <source>
        <dbReference type="ARBA" id="ARBA00022729"/>
    </source>
</evidence>
<feature type="domain" description="L-type lectin-like" evidence="8">
    <location>
        <begin position="37"/>
        <end position="262"/>
    </location>
</feature>
<evidence type="ECO:0000256" key="4">
    <source>
        <dbReference type="ARBA" id="ARBA00022989"/>
    </source>
</evidence>
<proteinExistence type="predicted"/>
<dbReference type="Gene3D" id="2.60.120.200">
    <property type="match status" value="1"/>
</dbReference>
<dbReference type="PANTHER" id="PTHR12223">
    <property type="entry name" value="VESICULAR MANNOSE-BINDING LECTIN"/>
    <property type="match status" value="1"/>
</dbReference>
<comment type="subcellular location">
    <subcellularLocation>
        <location evidence="1">Membrane</location>
        <topology evidence="1">Single-pass type I membrane protein</topology>
    </subcellularLocation>
</comment>
<name>A0A0K0FW06_STRVS</name>
<evidence type="ECO:0000256" key="2">
    <source>
        <dbReference type="ARBA" id="ARBA00022692"/>
    </source>
</evidence>
<dbReference type="AlphaFoldDB" id="A0A0K0FW06"/>
<evidence type="ECO:0000256" key="1">
    <source>
        <dbReference type="ARBA" id="ARBA00004479"/>
    </source>
</evidence>
<evidence type="ECO:0000313" key="10">
    <source>
        <dbReference type="WBParaSite" id="SVE_1652400.1"/>
    </source>
</evidence>